<sequence length="461" mass="49561">MPSNADNCLMQRFVFNNFLYLARDDATGHPRLMTLAPWYEAIPRDGSAPAWKAGYKPLSPTALRKTAHEGEAGDGFALLAADGRRVAFDIRVNRTFLDYIAASGTYKASVLQAMASAFQANPASGGVWLPGGSATQEGAVTVKTSWRRFATECPVERMHCEKDSKGHWWGLIGVHLVQKTPILGEMTWATFEHVANAPDCAPGGTRAIAPAPHDPANPDRLLEGGWNLFDWERYRAAGGDGRRCPVPDGAYIYTVAADGQTLQDQGCGAPTAPPLCNTDPRQPLVDGVAHDGFYRINVCRTQPQPPCTGSGSAADVVACLNADFAQHFPPGLAAKWRHYFLVGSEYVLPHPPGTGCFRYDDGPVLTTTPPRSRFPSSCNGLSTSPLVTREGNTAVANTSMETWMQPGTCLVSSPGSTPLMGRDCLACHTPATNPPGWPFGMGDMSFLFDRVRLPAPQEGSP</sequence>
<dbReference type="RefSeq" id="WP_261697045.1">
    <property type="nucleotide sequence ID" value="NZ_CP104694.1"/>
</dbReference>
<keyword evidence="2" id="KW-1185">Reference proteome</keyword>
<dbReference type="EMBL" id="CP104694">
    <property type="protein sequence ID" value="UXI70094.1"/>
    <property type="molecule type" value="Genomic_DNA"/>
</dbReference>
<gene>
    <name evidence="1" type="ORF">N4264_10835</name>
</gene>
<accession>A0ABY6BJM9</accession>
<reference evidence="1" key="1">
    <citation type="submission" date="2022-09" db="EMBL/GenBank/DDBJ databases">
        <title>Tahibacter sp. nov., isolated from a fresh water.</title>
        <authorList>
            <person name="Baek J.H."/>
            <person name="Lee J.K."/>
            <person name="Kim J.M."/>
            <person name="Jeon C.O."/>
        </authorList>
    </citation>
    <scope>NUCLEOTIDE SEQUENCE</scope>
    <source>
        <strain evidence="1">W38</strain>
    </source>
</reference>
<evidence type="ECO:0000313" key="1">
    <source>
        <dbReference type="EMBL" id="UXI70094.1"/>
    </source>
</evidence>
<name>A0ABY6BJM9_9GAMM</name>
<evidence type="ECO:0000313" key="2">
    <source>
        <dbReference type="Proteomes" id="UP001064632"/>
    </source>
</evidence>
<dbReference type="Proteomes" id="UP001064632">
    <property type="component" value="Chromosome"/>
</dbReference>
<proteinExistence type="predicted"/>
<protein>
    <submittedName>
        <fullName evidence="1">Uncharacterized protein</fullName>
    </submittedName>
</protein>
<organism evidence="1 2">
    <name type="scientific">Tahibacter amnicola</name>
    <dbReference type="NCBI Taxonomy" id="2976241"/>
    <lineage>
        <taxon>Bacteria</taxon>
        <taxon>Pseudomonadati</taxon>
        <taxon>Pseudomonadota</taxon>
        <taxon>Gammaproteobacteria</taxon>
        <taxon>Lysobacterales</taxon>
        <taxon>Rhodanobacteraceae</taxon>
        <taxon>Tahibacter</taxon>
    </lineage>
</organism>